<dbReference type="InterPro" id="IPR007920">
    <property type="entry name" value="UPF0223"/>
</dbReference>
<dbReference type="NCBIfam" id="NF003353">
    <property type="entry name" value="PRK04387.1"/>
    <property type="match status" value="1"/>
</dbReference>
<comment type="caution">
    <text evidence="2">The sequence shown here is derived from an EMBL/GenBank/DDBJ whole genome shotgun (WGS) entry which is preliminary data.</text>
</comment>
<dbReference type="OrthoDB" id="1649074at2"/>
<gene>
    <name evidence="2" type="ORF">BAMA_09170</name>
</gene>
<dbReference type="Proteomes" id="UP000027822">
    <property type="component" value="Unassembled WGS sequence"/>
</dbReference>
<proteinExistence type="inferred from homology"/>
<dbReference type="AlphaFoldDB" id="A0A073K3C2"/>
<protein>
    <recommendedName>
        <fullName evidence="1">UPF0223 protein BAMA_09170</fullName>
    </recommendedName>
</protein>
<keyword evidence="3" id="KW-1185">Reference proteome</keyword>
<accession>A0A073K3C2</accession>
<evidence type="ECO:0000256" key="1">
    <source>
        <dbReference type="HAMAP-Rule" id="MF_01041"/>
    </source>
</evidence>
<dbReference type="Pfam" id="PF05256">
    <property type="entry name" value="UPF0223"/>
    <property type="match status" value="1"/>
</dbReference>
<dbReference type="HAMAP" id="MF_01041">
    <property type="entry name" value="UPF0223"/>
    <property type="match status" value="1"/>
</dbReference>
<dbReference type="Gene3D" id="1.10.220.80">
    <property type="entry name" value="BH2638-like"/>
    <property type="match status" value="1"/>
</dbReference>
<sequence>MEYQYPLDYHWSTEEMITVIKFYEAIEQAHEKGVQREDLMTLYRSFKEIVPAKMEEKKIDKEFQEVSGYSIYRVIQKAKKTEEQAVVKI</sequence>
<reference evidence="2 3" key="1">
    <citation type="submission" date="2014-06" db="EMBL/GenBank/DDBJ databases">
        <title>Draft genome sequence of Bacillus manliponensis JCM 15802 (MCCC 1A00708).</title>
        <authorList>
            <person name="Lai Q."/>
            <person name="Liu Y."/>
            <person name="Shao Z."/>
        </authorList>
    </citation>
    <scope>NUCLEOTIDE SEQUENCE [LARGE SCALE GENOMIC DNA]</scope>
    <source>
        <strain evidence="2 3">JCM 15802</strain>
    </source>
</reference>
<dbReference type="eggNOG" id="COG4476">
    <property type="taxonomic scope" value="Bacteria"/>
</dbReference>
<dbReference type="STRING" id="574376.BAMA_09170"/>
<evidence type="ECO:0000313" key="3">
    <source>
        <dbReference type="Proteomes" id="UP000027822"/>
    </source>
</evidence>
<dbReference type="SUPFAM" id="SSF158504">
    <property type="entry name" value="BH2638-like"/>
    <property type="match status" value="1"/>
</dbReference>
<dbReference type="RefSeq" id="WP_034635834.1">
    <property type="nucleotide sequence ID" value="NZ_CBCSJC010000001.1"/>
</dbReference>
<dbReference type="EMBL" id="JOTN01000002">
    <property type="protein sequence ID" value="KEK20955.1"/>
    <property type="molecule type" value="Genomic_DNA"/>
</dbReference>
<organism evidence="2 3">
    <name type="scientific">Bacillus manliponensis</name>
    <dbReference type="NCBI Taxonomy" id="574376"/>
    <lineage>
        <taxon>Bacteria</taxon>
        <taxon>Bacillati</taxon>
        <taxon>Bacillota</taxon>
        <taxon>Bacilli</taxon>
        <taxon>Bacillales</taxon>
        <taxon>Bacillaceae</taxon>
        <taxon>Bacillus</taxon>
        <taxon>Bacillus cereus group</taxon>
    </lineage>
</organism>
<dbReference type="PIRSF" id="PIRSF037260">
    <property type="entry name" value="UPF0223"/>
    <property type="match status" value="1"/>
</dbReference>
<dbReference type="InterPro" id="IPR023324">
    <property type="entry name" value="BH2638-like_sf"/>
</dbReference>
<comment type="similarity">
    <text evidence="1">Belongs to the UPF0223 family.</text>
</comment>
<evidence type="ECO:0000313" key="2">
    <source>
        <dbReference type="EMBL" id="KEK20955.1"/>
    </source>
</evidence>
<name>A0A073K3C2_9BACI</name>